<dbReference type="AlphaFoldDB" id="A0A1Y5NXQ0"/>
<reference evidence="2" key="1">
    <citation type="submission" date="2016-03" db="EMBL/GenBank/DDBJ databases">
        <authorList>
            <person name="Ploux O."/>
        </authorList>
    </citation>
    <scope>NUCLEOTIDE SEQUENCE</scope>
    <source>
        <strain evidence="2">UC1</strain>
    </source>
</reference>
<feature type="domain" description="Phosphotyrosine protein phosphatase I" evidence="1">
    <location>
        <begin position="2"/>
        <end position="111"/>
    </location>
</feature>
<sequence length="217" mass="23837">MLLVCAANVCRSPLMEYVLSQAAIQAEADPAWSVISRGLEVTRAESLCAIVSELVATTERGRSFAAEHRPVLLEGDLLDGQDLIISASGRERSAIARLRPDLRDRSFTLKEAVRLGRGQFNDEEMLRAAERAPGPTGLATYAAALHERRGRVDFGRPRPTFRRSVPQLDPIDIPDVHDQKRRVHLRTLKEVQAVAGDLGLQLSGFLGGSGISRRRGH</sequence>
<accession>A0A1Y5NXQ0</accession>
<evidence type="ECO:0000313" key="2">
    <source>
        <dbReference type="EMBL" id="SBS71202.1"/>
    </source>
</evidence>
<organism evidence="2">
    <name type="scientific">uncultured Microbacterium sp</name>
    <dbReference type="NCBI Taxonomy" id="191216"/>
    <lineage>
        <taxon>Bacteria</taxon>
        <taxon>Bacillati</taxon>
        <taxon>Actinomycetota</taxon>
        <taxon>Actinomycetes</taxon>
        <taxon>Micrococcales</taxon>
        <taxon>Microbacteriaceae</taxon>
        <taxon>Microbacterium</taxon>
        <taxon>environmental samples</taxon>
    </lineage>
</organism>
<dbReference type="InterPro" id="IPR023485">
    <property type="entry name" value="Ptyr_pPase"/>
</dbReference>
<dbReference type="EMBL" id="FLQR01000002">
    <property type="protein sequence ID" value="SBS71202.1"/>
    <property type="molecule type" value="Genomic_DNA"/>
</dbReference>
<dbReference type="InterPro" id="IPR036196">
    <property type="entry name" value="Ptyr_pPase_sf"/>
</dbReference>
<gene>
    <name evidence="2" type="ORF">MIPYR_100048</name>
</gene>
<dbReference type="Gene3D" id="3.40.50.2300">
    <property type="match status" value="1"/>
</dbReference>
<evidence type="ECO:0000259" key="1">
    <source>
        <dbReference type="Pfam" id="PF01451"/>
    </source>
</evidence>
<name>A0A1Y5NXQ0_9MICO</name>
<dbReference type="SUPFAM" id="SSF52788">
    <property type="entry name" value="Phosphotyrosine protein phosphatases I"/>
    <property type="match status" value="1"/>
</dbReference>
<dbReference type="Pfam" id="PF01451">
    <property type="entry name" value="LMWPc"/>
    <property type="match status" value="1"/>
</dbReference>
<proteinExistence type="predicted"/>
<protein>
    <recommendedName>
        <fullName evidence="1">Phosphotyrosine protein phosphatase I domain-containing protein</fullName>
    </recommendedName>
</protein>